<dbReference type="PANTHER" id="PTHR30634:SF14">
    <property type="match status" value="1"/>
</dbReference>
<dbReference type="PANTHER" id="PTHR30634">
    <property type="entry name" value="OUTER MEMBRANE LOLAB LIPOPROTEIN INSERTION APPARATUS"/>
    <property type="match status" value="1"/>
</dbReference>
<feature type="region of interest" description="Disordered" evidence="1">
    <location>
        <begin position="132"/>
        <end position="215"/>
    </location>
</feature>
<dbReference type="RefSeq" id="WP_211254511.1">
    <property type="nucleotide sequence ID" value="NZ_BJLR01000026.1"/>
</dbReference>
<gene>
    <name evidence="2" type="ORF">CCE01nite_28440</name>
</gene>
<accession>A0A4Y3L066</accession>
<reference evidence="2" key="1">
    <citation type="submission" date="2019-06" db="EMBL/GenBank/DDBJ databases">
        <title>Whole genome shotgun sequence of Cellulomonas cellasea NBRC 3753.</title>
        <authorList>
            <person name="Hosoyama A."/>
            <person name="Uohara A."/>
            <person name="Ohji S."/>
            <person name="Ichikawa N."/>
        </authorList>
    </citation>
    <scope>NUCLEOTIDE SEQUENCE [LARGE SCALE GENOMIC DNA]</scope>
    <source>
        <strain evidence="2">NBRC 3753</strain>
    </source>
</reference>
<feature type="region of interest" description="Disordered" evidence="1">
    <location>
        <begin position="1"/>
        <end position="22"/>
    </location>
</feature>
<name>A0A4Y3L066_9CELL</name>
<feature type="compositionally biased region" description="Acidic residues" evidence="1">
    <location>
        <begin position="195"/>
        <end position="206"/>
    </location>
</feature>
<feature type="region of interest" description="Disordered" evidence="1">
    <location>
        <begin position="787"/>
        <end position="809"/>
    </location>
</feature>
<protein>
    <submittedName>
        <fullName evidence="2">Uncharacterized protein</fullName>
    </submittedName>
</protein>
<dbReference type="InterPro" id="IPR043737">
    <property type="entry name" value="DUF5682"/>
</dbReference>
<evidence type="ECO:0000313" key="2">
    <source>
        <dbReference type="EMBL" id="GEA88895.1"/>
    </source>
</evidence>
<keyword evidence="3" id="KW-1185">Reference proteome</keyword>
<proteinExistence type="predicted"/>
<comment type="caution">
    <text evidence="2">The sequence shown here is derived from an EMBL/GenBank/DDBJ whole genome shotgun (WGS) entry which is preliminary data.</text>
</comment>
<dbReference type="AlphaFoldDB" id="A0A4Y3L066"/>
<organism evidence="2 3">
    <name type="scientific">Cellulomonas cellasea</name>
    <dbReference type="NCBI Taxonomy" id="43670"/>
    <lineage>
        <taxon>Bacteria</taxon>
        <taxon>Bacillati</taxon>
        <taxon>Actinomycetota</taxon>
        <taxon>Actinomycetes</taxon>
        <taxon>Micrococcales</taxon>
        <taxon>Cellulomonadaceae</taxon>
        <taxon>Cellulomonas</taxon>
    </lineage>
</organism>
<evidence type="ECO:0000256" key="1">
    <source>
        <dbReference type="SAM" id="MobiDB-lite"/>
    </source>
</evidence>
<dbReference type="EMBL" id="BJLR01000026">
    <property type="protein sequence ID" value="GEA88895.1"/>
    <property type="molecule type" value="Genomic_DNA"/>
</dbReference>
<dbReference type="Pfam" id="PF18934">
    <property type="entry name" value="DUF5682"/>
    <property type="match status" value="1"/>
</dbReference>
<evidence type="ECO:0000313" key="3">
    <source>
        <dbReference type="Proteomes" id="UP000317046"/>
    </source>
</evidence>
<dbReference type="InterPro" id="IPR050458">
    <property type="entry name" value="LolB"/>
</dbReference>
<dbReference type="Proteomes" id="UP000317046">
    <property type="component" value="Unassembled WGS sequence"/>
</dbReference>
<feature type="compositionally biased region" description="Low complexity" evidence="1">
    <location>
        <begin position="1"/>
        <end position="13"/>
    </location>
</feature>
<sequence length="827" mass="87258">MMVATAAHEAAATPSDPANDEGAPVVEVMGVRHHGPGSARAVRAALERLRPDVVLVEGPADADALAPLAGDPDLVPPVAMLAYANDDPATAVFWPYAVFSPEWQALRWAAQHGVRVRFCDLPSGAVLARGGAEAVSGQRPETLEPAGVAGQQPATTAAPPPAAGPGQPESLRPAQGHRPAEAPGGAHAAEREDPSADDDTEPEDPSADGAAALRRDPVAALAAAAGYDDPERWWDDVVEHRLDSPTPFPVLTEAMAELRWSAEPLPPARQLHEDRREAHMRQALRAELRAGARRVAVVCGAWHAPALDGRLPPAAADVRVLRGLPRRATSVTWVPWTSSRLATASSYGAGITSPGWYHHLFTAPDHVVARWLTRVAGVLRAQDLPVSSAHVIEAVRLADALATLRGRPLAGLDEVTEATRAVLCEGDDAVLALVTARLVVGESLGTVPESVPTVPLASDLRATARRLRLKVEPLARTLELDVRKDTDRERSRLLHRLRVLDVDWGVPAAATRRSTGTFREPWTLVWRPELAVAVIEAALWGTTVEAAAAARLGAAAGPASLAGLTRLVEDALLADLPAAMTPLLAALDARAAHDVDVVHLMTALPPLVRAHRYPGVRGTDVEQVGRVADALLVRVCAALPSAVTALDDEAARELRTALDAVHDAVLLREEPAGAGLWWAALASLADRGDVSGLLAGRATRLLRDGGRLDDAPVRLARALSVGAPAPAKAAWVEGFLDGGGLLLARDDELLTVLDTWLAGLPERDFTDVLPLLRRTFGALSAPERRAVRQAAAHGTRRPAGPAEPTGLDEERALPALRTVTTILGGHP</sequence>